<dbReference type="InterPro" id="IPR016187">
    <property type="entry name" value="CTDL_fold"/>
</dbReference>
<evidence type="ECO:0000313" key="6">
    <source>
        <dbReference type="EMBL" id="CAG5131561.1"/>
    </source>
</evidence>
<keyword evidence="2" id="KW-1133">Transmembrane helix</keyword>
<protein>
    <recommendedName>
        <fullName evidence="8">ZP domain-containing protein</fullName>
    </recommendedName>
</protein>
<dbReference type="SMART" id="SM00034">
    <property type="entry name" value="CLECT"/>
    <property type="match status" value="1"/>
</dbReference>
<keyword evidence="2" id="KW-0812">Transmembrane</keyword>
<dbReference type="Proteomes" id="UP000678393">
    <property type="component" value="Unassembled WGS sequence"/>
</dbReference>
<feature type="compositionally biased region" description="Basic and acidic residues" evidence="1">
    <location>
        <begin position="514"/>
        <end position="523"/>
    </location>
</feature>
<feature type="region of interest" description="Disordered" evidence="1">
    <location>
        <begin position="507"/>
        <end position="527"/>
    </location>
</feature>
<feature type="domain" description="C-type lectin" evidence="4">
    <location>
        <begin position="62"/>
        <end position="185"/>
    </location>
</feature>
<dbReference type="InterPro" id="IPR016186">
    <property type="entry name" value="C-type_lectin-like/link_sf"/>
</dbReference>
<evidence type="ECO:0000259" key="5">
    <source>
        <dbReference type="PROSITE" id="PS51034"/>
    </source>
</evidence>
<dbReference type="AlphaFoldDB" id="A0A8S3ZZ90"/>
<feature type="transmembrane region" description="Helical" evidence="2">
    <location>
        <begin position="574"/>
        <end position="593"/>
    </location>
</feature>
<accession>A0A8S3ZZ90</accession>
<dbReference type="Pfam" id="PF25272">
    <property type="entry name" value="VERL_C"/>
    <property type="match status" value="1"/>
</dbReference>
<dbReference type="InterPro" id="IPR001507">
    <property type="entry name" value="ZP_dom"/>
</dbReference>
<sequence>MMKTRTIAVVVGLYLCMPIFSLADSDQESSEEQDKDNIKDAPVYDNQTWSCPQGWLPYEDATQISCVVRAEKAFPYRGAETHCHSLGGFLVSLETKLKENFVKRLAKDGDRRNHWTGLYKEESTDNDLKYVWQRRSTAVPVIQENLPQQVKDYGSTYLERCGYISGYYNNVEIDDCDSEYFPICEKEVSCKPGHFGSKCGQECHCVGEPCDSQLHYTPGGVTCKFGCQRNWMGAACDTEKEDPEVKYYCINSAEKDGKYAYIRIYTKGMRYRAIYGLTSNNVRGDWCNSTTFLGGSSNLTIIKIPVNSDTSAQMSNGECAGQQQGEDTFTWEIVLKEVDGVLQEHDVTVNVTCDFSVADNLVRSGEYSTGGQEIQLQKKYVSPESTRDDVILQVIQASSGESVSEAVVGTSIVLEMKYALRPGSTLRGIHPYNCVASSPDGKHVKHLLDKNGCQVWDSPVQTFNSAADNKIRTPWFNLFAFEHETSVTFRCSFDFCFTSDCEVGCRPGSRRRRDTQDARDEQTHSTTRTIRVLPSIPAKGNTQTEEYQPAHPPAGPPAYDMGPFVYVNPVTCSLFLLILLVFLCMYIAFIRTLRKSVYDIRKEIEVRRSRDKFLHCGCVQQKDRDYVAP</sequence>
<dbReference type="InterPro" id="IPR042235">
    <property type="entry name" value="ZP-C_dom"/>
</dbReference>
<dbReference type="Gene3D" id="2.60.40.4100">
    <property type="entry name" value="Zona pellucida, ZP-C domain"/>
    <property type="match status" value="1"/>
</dbReference>
<dbReference type="Gene3D" id="3.10.100.10">
    <property type="entry name" value="Mannose-Binding Protein A, subunit A"/>
    <property type="match status" value="1"/>
</dbReference>
<keyword evidence="3" id="KW-0732">Signal</keyword>
<dbReference type="EMBL" id="CAJHNH020004746">
    <property type="protein sequence ID" value="CAG5131561.1"/>
    <property type="molecule type" value="Genomic_DNA"/>
</dbReference>
<dbReference type="SUPFAM" id="SSF56436">
    <property type="entry name" value="C-type lectin-like"/>
    <property type="match status" value="1"/>
</dbReference>
<feature type="signal peptide" evidence="3">
    <location>
        <begin position="1"/>
        <end position="23"/>
    </location>
</feature>
<dbReference type="CDD" id="cd00037">
    <property type="entry name" value="CLECT"/>
    <property type="match status" value="1"/>
</dbReference>
<dbReference type="PANTHER" id="PTHR47218:SF2">
    <property type="entry name" value="C-TYPE LECTIN DOMAIN-CONTAINING PROTEIN"/>
    <property type="match status" value="1"/>
</dbReference>
<evidence type="ECO:0000256" key="1">
    <source>
        <dbReference type="SAM" id="MobiDB-lite"/>
    </source>
</evidence>
<evidence type="ECO:0000259" key="4">
    <source>
        <dbReference type="PROSITE" id="PS50041"/>
    </source>
</evidence>
<feature type="domain" description="ZP" evidence="5">
    <location>
        <begin position="248"/>
        <end position="512"/>
    </location>
</feature>
<dbReference type="GO" id="GO:0071226">
    <property type="term" value="P:cellular response to molecule of fungal origin"/>
    <property type="evidence" value="ECO:0007669"/>
    <property type="project" value="InterPro"/>
</dbReference>
<comment type="caution">
    <text evidence="6">The sequence shown here is derived from an EMBL/GenBank/DDBJ whole genome shotgun (WGS) entry which is preliminary data.</text>
</comment>
<feature type="chain" id="PRO_5035770417" description="ZP domain-containing protein" evidence="3">
    <location>
        <begin position="24"/>
        <end position="629"/>
    </location>
</feature>
<name>A0A8S3ZZ90_9EUPU</name>
<keyword evidence="2" id="KW-0472">Membrane</keyword>
<dbReference type="InterPro" id="IPR001304">
    <property type="entry name" value="C-type_lectin-like"/>
</dbReference>
<reference evidence="6" key="1">
    <citation type="submission" date="2021-04" db="EMBL/GenBank/DDBJ databases">
        <authorList>
            <consortium name="Molecular Ecology Group"/>
        </authorList>
    </citation>
    <scope>NUCLEOTIDE SEQUENCE</scope>
</reference>
<dbReference type="InterPro" id="IPR057371">
    <property type="entry name" value="VERL_C"/>
</dbReference>
<dbReference type="PROSITE" id="PS50041">
    <property type="entry name" value="C_TYPE_LECTIN_2"/>
    <property type="match status" value="1"/>
</dbReference>
<organism evidence="6 7">
    <name type="scientific">Candidula unifasciata</name>
    <dbReference type="NCBI Taxonomy" id="100452"/>
    <lineage>
        <taxon>Eukaryota</taxon>
        <taxon>Metazoa</taxon>
        <taxon>Spiralia</taxon>
        <taxon>Lophotrochozoa</taxon>
        <taxon>Mollusca</taxon>
        <taxon>Gastropoda</taxon>
        <taxon>Heterobranchia</taxon>
        <taxon>Euthyneura</taxon>
        <taxon>Panpulmonata</taxon>
        <taxon>Eupulmonata</taxon>
        <taxon>Stylommatophora</taxon>
        <taxon>Helicina</taxon>
        <taxon>Helicoidea</taxon>
        <taxon>Geomitridae</taxon>
        <taxon>Candidula</taxon>
    </lineage>
</organism>
<dbReference type="Pfam" id="PF00059">
    <property type="entry name" value="Lectin_C"/>
    <property type="match status" value="1"/>
</dbReference>
<evidence type="ECO:0008006" key="8">
    <source>
        <dbReference type="Google" id="ProtNLM"/>
    </source>
</evidence>
<keyword evidence="7" id="KW-1185">Reference proteome</keyword>
<proteinExistence type="predicted"/>
<dbReference type="GO" id="GO:0001872">
    <property type="term" value="F:(1-&gt;3)-beta-D-glucan binding"/>
    <property type="evidence" value="ECO:0007669"/>
    <property type="project" value="InterPro"/>
</dbReference>
<dbReference type="PROSITE" id="PS51034">
    <property type="entry name" value="ZP_2"/>
    <property type="match status" value="1"/>
</dbReference>
<dbReference type="InterPro" id="IPR042808">
    <property type="entry name" value="CLEC7A"/>
</dbReference>
<dbReference type="OrthoDB" id="6051877at2759"/>
<evidence type="ECO:0000256" key="2">
    <source>
        <dbReference type="SAM" id="Phobius"/>
    </source>
</evidence>
<evidence type="ECO:0000256" key="3">
    <source>
        <dbReference type="SAM" id="SignalP"/>
    </source>
</evidence>
<dbReference type="PANTHER" id="PTHR47218">
    <property type="entry name" value="C-TYPE LECTIN DOMAIN FAMILY 7 MEMBER A"/>
    <property type="match status" value="1"/>
</dbReference>
<evidence type="ECO:0000313" key="7">
    <source>
        <dbReference type="Proteomes" id="UP000678393"/>
    </source>
</evidence>
<gene>
    <name evidence="6" type="ORF">CUNI_LOCUS17119</name>
</gene>